<protein>
    <recommendedName>
        <fullName evidence="3">Integrase</fullName>
    </recommendedName>
</protein>
<gene>
    <name evidence="1" type="ORF">CMV30_18840</name>
</gene>
<dbReference type="KEGG" id="vbh:CMV30_18840"/>
<organism evidence="1 2">
    <name type="scientific">Nibricoccus aquaticus</name>
    <dbReference type="NCBI Taxonomy" id="2576891"/>
    <lineage>
        <taxon>Bacteria</taxon>
        <taxon>Pseudomonadati</taxon>
        <taxon>Verrucomicrobiota</taxon>
        <taxon>Opitutia</taxon>
        <taxon>Opitutales</taxon>
        <taxon>Opitutaceae</taxon>
        <taxon>Nibricoccus</taxon>
    </lineage>
</organism>
<dbReference type="EMBL" id="CP023344">
    <property type="protein sequence ID" value="ATC65839.1"/>
    <property type="molecule type" value="Genomic_DNA"/>
</dbReference>
<accession>A0A290QAZ5</accession>
<sequence>MQKTLTWKRTTVEGLYENTHSGIFYSRYRLNGKRTFRSLGTTVLTVAKLKHAKRAVTVETDRQRGADIGSKFKTLGALLAETQRRLKANTVAENTTIGRAGNIARLQTHWVRGNFASFLARNVTADVIAELREHLLKTAEWKWKFQKKTHRGFKAPTVNQTLWVLRVMLDIAVEKMVLIENPFAISSTLRQQLFAKVKTPPQKAIPDRSVMLRIFAEMRRVPDRSERFNPNPEQRAWLEENAAEMADHAELLAYSGMRKEEATLSTLPPTTV</sequence>
<evidence type="ECO:0000313" key="1">
    <source>
        <dbReference type="EMBL" id="ATC65839.1"/>
    </source>
</evidence>
<reference evidence="1 2" key="1">
    <citation type="submission" date="2017-09" db="EMBL/GenBank/DDBJ databases">
        <title>Complete genome sequence of Verrucomicrobial strain HZ-65, isolated from freshwater.</title>
        <authorList>
            <person name="Choi A."/>
        </authorList>
    </citation>
    <scope>NUCLEOTIDE SEQUENCE [LARGE SCALE GENOMIC DNA]</scope>
    <source>
        <strain evidence="1 2">HZ-65</strain>
    </source>
</reference>
<proteinExistence type="predicted"/>
<name>A0A290QAZ5_9BACT</name>
<evidence type="ECO:0000313" key="2">
    <source>
        <dbReference type="Proteomes" id="UP000217265"/>
    </source>
</evidence>
<dbReference type="RefSeq" id="WP_096057468.1">
    <property type="nucleotide sequence ID" value="NZ_CP023344.1"/>
</dbReference>
<dbReference type="Proteomes" id="UP000217265">
    <property type="component" value="Chromosome"/>
</dbReference>
<dbReference type="AlphaFoldDB" id="A0A290QAZ5"/>
<evidence type="ECO:0008006" key="3">
    <source>
        <dbReference type="Google" id="ProtNLM"/>
    </source>
</evidence>
<keyword evidence="2" id="KW-1185">Reference proteome</keyword>